<dbReference type="AlphaFoldDB" id="A0A9J5YH57"/>
<protein>
    <submittedName>
        <fullName evidence="2">Uncharacterized protein</fullName>
    </submittedName>
</protein>
<keyword evidence="3" id="KW-1185">Reference proteome</keyword>
<dbReference type="Proteomes" id="UP000824120">
    <property type="component" value="Chromosome 6"/>
</dbReference>
<evidence type="ECO:0000313" key="3">
    <source>
        <dbReference type="Proteomes" id="UP000824120"/>
    </source>
</evidence>
<evidence type="ECO:0000256" key="1">
    <source>
        <dbReference type="SAM" id="MobiDB-lite"/>
    </source>
</evidence>
<organism evidence="2 3">
    <name type="scientific">Solanum commersonii</name>
    <name type="common">Commerson's wild potato</name>
    <name type="synonym">Commerson's nightshade</name>
    <dbReference type="NCBI Taxonomy" id="4109"/>
    <lineage>
        <taxon>Eukaryota</taxon>
        <taxon>Viridiplantae</taxon>
        <taxon>Streptophyta</taxon>
        <taxon>Embryophyta</taxon>
        <taxon>Tracheophyta</taxon>
        <taxon>Spermatophyta</taxon>
        <taxon>Magnoliopsida</taxon>
        <taxon>eudicotyledons</taxon>
        <taxon>Gunneridae</taxon>
        <taxon>Pentapetalae</taxon>
        <taxon>asterids</taxon>
        <taxon>lamiids</taxon>
        <taxon>Solanales</taxon>
        <taxon>Solanaceae</taxon>
        <taxon>Solanoideae</taxon>
        <taxon>Solaneae</taxon>
        <taxon>Solanum</taxon>
    </lineage>
</organism>
<dbReference type="EMBL" id="JACXVP010000006">
    <property type="protein sequence ID" value="KAG5599159.1"/>
    <property type="molecule type" value="Genomic_DNA"/>
</dbReference>
<name>A0A9J5YH57_SOLCO</name>
<feature type="region of interest" description="Disordered" evidence="1">
    <location>
        <begin position="24"/>
        <end position="44"/>
    </location>
</feature>
<accession>A0A9J5YH57</accession>
<evidence type="ECO:0000313" key="2">
    <source>
        <dbReference type="EMBL" id="KAG5599159.1"/>
    </source>
</evidence>
<proteinExistence type="predicted"/>
<reference evidence="2 3" key="1">
    <citation type="submission" date="2020-09" db="EMBL/GenBank/DDBJ databases">
        <title>De no assembly of potato wild relative species, Solanum commersonii.</title>
        <authorList>
            <person name="Cho K."/>
        </authorList>
    </citation>
    <scope>NUCLEOTIDE SEQUENCE [LARGE SCALE GENOMIC DNA]</scope>
    <source>
        <strain evidence="2">LZ3.2</strain>
        <tissue evidence="2">Leaf</tissue>
    </source>
</reference>
<gene>
    <name evidence="2" type="ORF">H5410_030529</name>
</gene>
<comment type="caution">
    <text evidence="2">The sequence shown here is derived from an EMBL/GenBank/DDBJ whole genome shotgun (WGS) entry which is preliminary data.</text>
</comment>
<dbReference type="OrthoDB" id="1319032at2759"/>
<sequence>MIDIQNEEKMARMEQELKILKEELHQPEQTQHTPAHGRVQPASSTAVRIVPNLSTHDSTIPTMKQTLGALVAAPYEPHVPTVYAAGALTFTMPAVVNFPYEVDQYAEMEKDTQLKEDA</sequence>